<feature type="binding site" evidence="12">
    <location>
        <position position="142"/>
    </location>
    <ligand>
        <name>substrate</name>
    </ligand>
</feature>
<dbReference type="SUPFAM" id="SSF53613">
    <property type="entry name" value="Ribokinase-like"/>
    <property type="match status" value="1"/>
</dbReference>
<comment type="similarity">
    <text evidence="12">Belongs to the carbohydrate kinase PfkB family. Ribokinase subfamily.</text>
</comment>
<dbReference type="PANTHER" id="PTHR10584:SF166">
    <property type="entry name" value="RIBOKINASE"/>
    <property type="match status" value="1"/>
</dbReference>
<feature type="binding site" evidence="12">
    <location>
        <position position="284"/>
    </location>
    <ligand>
        <name>K(+)</name>
        <dbReference type="ChEBI" id="CHEBI:29103"/>
    </ligand>
</feature>
<dbReference type="UniPathway" id="UPA00916">
    <property type="reaction ID" value="UER00889"/>
</dbReference>
<dbReference type="Gene3D" id="3.40.1190.20">
    <property type="match status" value="1"/>
</dbReference>
<comment type="activity regulation">
    <text evidence="12">Activated by a monovalent cation that binds near, but not in, the active site. The most likely occupant of the site in vivo is potassium. Ion binding induces a conformational change that may alter substrate affinity.</text>
</comment>
<accession>A0A2M8Z4A3</accession>
<dbReference type="Pfam" id="PF00294">
    <property type="entry name" value="PfkB"/>
    <property type="match status" value="1"/>
</dbReference>
<dbReference type="RefSeq" id="WP_100304790.1">
    <property type="nucleotide sequence ID" value="NZ_PGET01000001.1"/>
</dbReference>
<feature type="binding site" evidence="12">
    <location>
        <begin position="40"/>
        <end position="44"/>
    </location>
    <ligand>
        <name>substrate</name>
    </ligand>
</feature>
<dbReference type="OrthoDB" id="9775849at2"/>
<evidence type="ECO:0000256" key="5">
    <source>
        <dbReference type="ARBA" id="ARBA00022723"/>
    </source>
</evidence>
<dbReference type="NCBIfam" id="TIGR02152">
    <property type="entry name" value="D_ribokin_bact"/>
    <property type="match status" value="1"/>
</dbReference>
<dbReference type="InterPro" id="IPR011611">
    <property type="entry name" value="PfkB_dom"/>
</dbReference>
<dbReference type="EMBL" id="PGET01000001">
    <property type="protein sequence ID" value="PJJ28282.1"/>
    <property type="molecule type" value="Genomic_DNA"/>
</dbReference>
<feature type="binding site" evidence="12">
    <location>
        <begin position="222"/>
        <end position="227"/>
    </location>
    <ligand>
        <name>ATP</name>
        <dbReference type="ChEBI" id="CHEBI:30616"/>
    </ligand>
</feature>
<dbReference type="InterPro" id="IPR011877">
    <property type="entry name" value="Ribokinase"/>
</dbReference>
<keyword evidence="12" id="KW-0963">Cytoplasm</keyword>
<comment type="caution">
    <text evidence="14">The sequence shown here is derived from an EMBL/GenBank/DDBJ whole genome shotgun (WGS) entry which is preliminary data.</text>
</comment>
<evidence type="ECO:0000256" key="7">
    <source>
        <dbReference type="ARBA" id="ARBA00022777"/>
    </source>
</evidence>
<dbReference type="HAMAP" id="MF_01987">
    <property type="entry name" value="Ribokinase"/>
    <property type="match status" value="1"/>
</dbReference>
<keyword evidence="5 12" id="KW-0479">Metal-binding</keyword>
<comment type="subcellular location">
    <subcellularLocation>
        <location evidence="12">Cytoplasm</location>
    </subcellularLocation>
</comment>
<evidence type="ECO:0000256" key="2">
    <source>
        <dbReference type="ARBA" id="ARBA00012035"/>
    </source>
</evidence>
<keyword evidence="7 12" id="KW-0418">Kinase</keyword>
<protein>
    <recommendedName>
        <fullName evidence="3 12">Ribokinase</fullName>
        <shortName evidence="12">RK</shortName>
        <ecNumber evidence="2 12">2.7.1.15</ecNumber>
    </recommendedName>
</protein>
<feature type="binding site" evidence="12">
    <location>
        <position position="287"/>
    </location>
    <ligand>
        <name>K(+)</name>
        <dbReference type="ChEBI" id="CHEBI:29103"/>
    </ligand>
</feature>
<feature type="binding site" evidence="12">
    <location>
        <position position="289"/>
    </location>
    <ligand>
        <name>K(+)</name>
        <dbReference type="ChEBI" id="CHEBI:29103"/>
    </ligand>
</feature>
<evidence type="ECO:0000256" key="11">
    <source>
        <dbReference type="ARBA" id="ARBA00023277"/>
    </source>
</evidence>
<organism evidence="14 15">
    <name type="scientific">[Clostridium] celerecrescens 18A</name>
    <dbReference type="NCBI Taxonomy" id="1286362"/>
    <lineage>
        <taxon>Bacteria</taxon>
        <taxon>Bacillati</taxon>
        <taxon>Bacillota</taxon>
        <taxon>Clostridia</taxon>
        <taxon>Lachnospirales</taxon>
        <taxon>Lachnospiraceae</taxon>
        <taxon>Lacrimispora</taxon>
    </lineage>
</organism>
<dbReference type="GO" id="GO:0046872">
    <property type="term" value="F:metal ion binding"/>
    <property type="evidence" value="ECO:0007669"/>
    <property type="project" value="UniProtKB-KW"/>
</dbReference>
<evidence type="ECO:0000256" key="8">
    <source>
        <dbReference type="ARBA" id="ARBA00022840"/>
    </source>
</evidence>
<gene>
    <name evidence="12" type="primary">rbsK</name>
    <name evidence="14" type="ORF">H171_1775</name>
</gene>
<reference evidence="14 15" key="1">
    <citation type="submission" date="2017-11" db="EMBL/GenBank/DDBJ databases">
        <title>Understudied soil microbes with underappreciated capabilities: Untangling the Clostridium saccharolyticum group.</title>
        <authorList>
            <person name="Leschine S."/>
        </authorList>
    </citation>
    <scope>NUCLEOTIDE SEQUENCE [LARGE SCALE GENOMIC DNA]</scope>
    <source>
        <strain evidence="14 15">18A</strain>
    </source>
</reference>
<dbReference type="PRINTS" id="PR00990">
    <property type="entry name" value="RIBOKINASE"/>
</dbReference>
<keyword evidence="8 12" id="KW-0067">ATP-binding</keyword>
<dbReference type="PANTHER" id="PTHR10584">
    <property type="entry name" value="SUGAR KINASE"/>
    <property type="match status" value="1"/>
</dbReference>
<feature type="binding site" evidence="12">
    <location>
        <position position="186"/>
    </location>
    <ligand>
        <name>ATP</name>
        <dbReference type="ChEBI" id="CHEBI:30616"/>
    </ligand>
</feature>
<dbReference type="InterPro" id="IPR029056">
    <property type="entry name" value="Ribokinase-like"/>
</dbReference>
<dbReference type="Proteomes" id="UP000231092">
    <property type="component" value="Unassembled WGS sequence"/>
</dbReference>
<name>A0A2M8Z4A3_9FIRM</name>
<keyword evidence="10 12" id="KW-0630">Potassium</keyword>
<feature type="binding site" evidence="12">
    <location>
        <begin position="12"/>
        <end position="14"/>
    </location>
    <ligand>
        <name>substrate</name>
    </ligand>
</feature>
<keyword evidence="9 12" id="KW-0460">Magnesium</keyword>
<dbReference type="GO" id="GO:0019303">
    <property type="term" value="P:D-ribose catabolic process"/>
    <property type="evidence" value="ECO:0007669"/>
    <property type="project" value="UniProtKB-UniRule"/>
</dbReference>
<keyword evidence="11 12" id="KW-0119">Carbohydrate metabolism</keyword>
<comment type="catalytic activity">
    <reaction evidence="12">
        <text>D-ribose + ATP = D-ribose 5-phosphate + ADP + H(+)</text>
        <dbReference type="Rhea" id="RHEA:13697"/>
        <dbReference type="ChEBI" id="CHEBI:15378"/>
        <dbReference type="ChEBI" id="CHEBI:30616"/>
        <dbReference type="ChEBI" id="CHEBI:47013"/>
        <dbReference type="ChEBI" id="CHEBI:78346"/>
        <dbReference type="ChEBI" id="CHEBI:456216"/>
        <dbReference type="EC" id="2.7.1.15"/>
    </reaction>
</comment>
<dbReference type="CDD" id="cd01174">
    <property type="entry name" value="ribokinase"/>
    <property type="match status" value="1"/>
</dbReference>
<dbReference type="PROSITE" id="PS00584">
    <property type="entry name" value="PFKB_KINASES_2"/>
    <property type="match status" value="1"/>
</dbReference>
<feature type="domain" description="Carbohydrate kinase PfkB" evidence="13">
    <location>
        <begin position="3"/>
        <end position="296"/>
    </location>
</feature>
<evidence type="ECO:0000256" key="3">
    <source>
        <dbReference type="ARBA" id="ARBA00016943"/>
    </source>
</evidence>
<comment type="cofactor">
    <cofactor evidence="12">
        <name>Mg(2+)</name>
        <dbReference type="ChEBI" id="CHEBI:18420"/>
    </cofactor>
    <text evidence="12">Requires a divalent cation, most likely magnesium in vivo, as an electrophilic catalyst to aid phosphoryl group transfer. It is the chelate of the metal and the nucleotide that is the actual substrate.</text>
</comment>
<keyword evidence="4 12" id="KW-0808">Transferase</keyword>
<dbReference type="AlphaFoldDB" id="A0A2M8Z4A3"/>
<comment type="subunit">
    <text evidence="12">Homodimer.</text>
</comment>
<dbReference type="GO" id="GO:0004747">
    <property type="term" value="F:ribokinase activity"/>
    <property type="evidence" value="ECO:0007669"/>
    <property type="project" value="UniProtKB-UniRule"/>
</dbReference>
<feature type="active site" description="Proton acceptor" evidence="12">
    <location>
        <position position="254"/>
    </location>
</feature>
<feature type="binding site" evidence="12">
    <location>
        <position position="254"/>
    </location>
    <ligand>
        <name>substrate</name>
    </ligand>
</feature>
<dbReference type="InterPro" id="IPR002173">
    <property type="entry name" value="Carboh/pur_kinase_PfkB_CS"/>
</dbReference>
<evidence type="ECO:0000256" key="10">
    <source>
        <dbReference type="ARBA" id="ARBA00022958"/>
    </source>
</evidence>
<dbReference type="GO" id="GO:0005829">
    <property type="term" value="C:cytosol"/>
    <property type="evidence" value="ECO:0007669"/>
    <property type="project" value="TreeGrafter"/>
</dbReference>
<evidence type="ECO:0000259" key="13">
    <source>
        <dbReference type="Pfam" id="PF00294"/>
    </source>
</evidence>
<comment type="similarity">
    <text evidence="1">Belongs to the carbohydrate kinase pfkB family.</text>
</comment>
<evidence type="ECO:0000313" key="15">
    <source>
        <dbReference type="Proteomes" id="UP000231092"/>
    </source>
</evidence>
<feature type="binding site" evidence="12">
    <location>
        <position position="248"/>
    </location>
    <ligand>
        <name>K(+)</name>
        <dbReference type="ChEBI" id="CHEBI:29103"/>
    </ligand>
</feature>
<proteinExistence type="inferred from homology"/>
<sequence>MGKKVTVFGSFVVDLMGRSPHLPVPGETVKGSVFKMGPGGKGFNQGVAAHKAGADVTMVTKLGEDAFADVALNTMKILGMDTNRIFRTGQTETGCALIMVDENTSQNEIVVILGACDTITDEEVESISDLLDQSEFLLTQLETNISSVEKVIDIAYEKGVKIILNTAPVQPVSDSILSKVDLITPNEVEAEILTGIPVDGEENAGRAADYFFEKGVKNVLITLGGKGVYLATPKKRGILPAYRVSAVDTTGAGDAFNGGLVAALAEGKDLWEAAAFANALAAISVQRIGTTPAMPDREEIDSFIKEQEKENRSC</sequence>
<dbReference type="GO" id="GO:0005524">
    <property type="term" value="F:ATP binding"/>
    <property type="evidence" value="ECO:0007669"/>
    <property type="project" value="UniProtKB-UniRule"/>
</dbReference>
<evidence type="ECO:0000256" key="6">
    <source>
        <dbReference type="ARBA" id="ARBA00022741"/>
    </source>
</evidence>
<feature type="binding site" evidence="12">
    <location>
        <position position="278"/>
    </location>
    <ligand>
        <name>ATP</name>
        <dbReference type="ChEBI" id="CHEBI:30616"/>
    </ligand>
</feature>
<dbReference type="EC" id="2.7.1.15" evidence="2 12"/>
<dbReference type="InterPro" id="IPR002139">
    <property type="entry name" value="Ribo/fructo_kinase"/>
</dbReference>
<evidence type="ECO:0000256" key="9">
    <source>
        <dbReference type="ARBA" id="ARBA00022842"/>
    </source>
</evidence>
<evidence type="ECO:0000256" key="12">
    <source>
        <dbReference type="HAMAP-Rule" id="MF_01987"/>
    </source>
</evidence>
<keyword evidence="6 12" id="KW-0547">Nucleotide-binding</keyword>
<feature type="binding site" evidence="12">
    <location>
        <position position="250"/>
    </location>
    <ligand>
        <name>K(+)</name>
        <dbReference type="ChEBI" id="CHEBI:29103"/>
    </ligand>
</feature>
<evidence type="ECO:0000256" key="1">
    <source>
        <dbReference type="ARBA" id="ARBA00005380"/>
    </source>
</evidence>
<feature type="binding site" evidence="12">
    <location>
        <begin position="253"/>
        <end position="254"/>
    </location>
    <ligand>
        <name>ATP</name>
        <dbReference type="ChEBI" id="CHEBI:30616"/>
    </ligand>
</feature>
<evidence type="ECO:0000313" key="14">
    <source>
        <dbReference type="EMBL" id="PJJ28282.1"/>
    </source>
</evidence>
<comment type="function">
    <text evidence="12">Catalyzes the phosphorylation of ribose at O-5 in a reaction requiring ATP and magnesium. The resulting D-ribose-5-phosphate can then be used either for sythesis of nucleotides, histidine, and tryptophan, or as a component of the pentose phosphate pathway.</text>
</comment>
<comment type="pathway">
    <text evidence="12">Carbohydrate metabolism; D-ribose degradation; D-ribose 5-phosphate from beta-D-ribopyranose: step 2/2.</text>
</comment>
<comment type="caution">
    <text evidence="12">Lacks conserved residue(s) required for the propagation of feature annotation.</text>
</comment>
<evidence type="ECO:0000256" key="4">
    <source>
        <dbReference type="ARBA" id="ARBA00022679"/>
    </source>
</evidence>